<name>A0A371FP03_MUCPR</name>
<gene>
    <name evidence="1" type="ORF">CR513_39544</name>
</gene>
<dbReference type="EMBL" id="QJKJ01008376">
    <property type="protein sequence ID" value="RDX79972.1"/>
    <property type="molecule type" value="Genomic_DNA"/>
</dbReference>
<protein>
    <submittedName>
        <fullName evidence="1">Uncharacterized protein</fullName>
    </submittedName>
</protein>
<dbReference type="AlphaFoldDB" id="A0A371FP03"/>
<evidence type="ECO:0000313" key="1">
    <source>
        <dbReference type="EMBL" id="RDX79972.1"/>
    </source>
</evidence>
<keyword evidence="2" id="KW-1185">Reference proteome</keyword>
<dbReference type="OrthoDB" id="1422241at2759"/>
<feature type="non-terminal residue" evidence="1">
    <location>
        <position position="1"/>
    </location>
</feature>
<reference evidence="1" key="1">
    <citation type="submission" date="2018-05" db="EMBL/GenBank/DDBJ databases">
        <title>Draft genome of Mucuna pruriens seed.</title>
        <authorList>
            <person name="Nnadi N.E."/>
            <person name="Vos R."/>
            <person name="Hasami M.H."/>
            <person name="Devisetty U.K."/>
            <person name="Aguiy J.C."/>
        </authorList>
    </citation>
    <scope>NUCLEOTIDE SEQUENCE [LARGE SCALE GENOMIC DNA]</scope>
    <source>
        <strain evidence="1">JCA_2017</strain>
    </source>
</reference>
<comment type="caution">
    <text evidence="1">The sequence shown here is derived from an EMBL/GenBank/DDBJ whole genome shotgun (WGS) entry which is preliminary data.</text>
</comment>
<organism evidence="1 2">
    <name type="scientific">Mucuna pruriens</name>
    <name type="common">Velvet bean</name>
    <name type="synonym">Dolichos pruriens</name>
    <dbReference type="NCBI Taxonomy" id="157652"/>
    <lineage>
        <taxon>Eukaryota</taxon>
        <taxon>Viridiplantae</taxon>
        <taxon>Streptophyta</taxon>
        <taxon>Embryophyta</taxon>
        <taxon>Tracheophyta</taxon>
        <taxon>Spermatophyta</taxon>
        <taxon>Magnoliopsida</taxon>
        <taxon>eudicotyledons</taxon>
        <taxon>Gunneridae</taxon>
        <taxon>Pentapetalae</taxon>
        <taxon>rosids</taxon>
        <taxon>fabids</taxon>
        <taxon>Fabales</taxon>
        <taxon>Fabaceae</taxon>
        <taxon>Papilionoideae</taxon>
        <taxon>50 kb inversion clade</taxon>
        <taxon>NPAAA clade</taxon>
        <taxon>indigoferoid/millettioid clade</taxon>
        <taxon>Phaseoleae</taxon>
        <taxon>Mucuna</taxon>
    </lineage>
</organism>
<evidence type="ECO:0000313" key="2">
    <source>
        <dbReference type="Proteomes" id="UP000257109"/>
    </source>
</evidence>
<sequence length="65" mass="7745">MENNNRTLKELATLDMLYQLGASNIHSWSWLNHTRLNLDLYICCLSEDPHKHLKEFHMECSTMRP</sequence>
<dbReference type="Proteomes" id="UP000257109">
    <property type="component" value="Unassembled WGS sequence"/>
</dbReference>
<proteinExistence type="predicted"/>
<accession>A0A371FP03</accession>